<protein>
    <submittedName>
        <fullName evidence="1">Uncharacterized protein</fullName>
    </submittedName>
</protein>
<name>D0IA58_GRIHO</name>
<reference evidence="1 2" key="1">
    <citation type="submission" date="2009-10" db="EMBL/GenBank/DDBJ databases">
        <authorList>
            <consortium name="Los Alamos National Laboratory (LANL)"/>
            <consortium name="National Microbial Pathogen Data Resource (NMPDR)"/>
            <person name="Saunders E.H."/>
            <person name="Munk A.C."/>
            <person name="Tapia R."/>
            <person name="Green L."/>
            <person name="Rogers Y."/>
            <person name="Detter J.C."/>
            <person name="Bruce D."/>
            <person name="Brettin T.S."/>
            <person name="Colwell R.R."/>
            <person name="Huq A."/>
            <person name="Grim C.J."/>
            <person name="Hasan N.A."/>
            <person name="Bartels D."/>
            <person name="Vonstein V."/>
        </authorList>
    </citation>
    <scope>NUCLEOTIDE SEQUENCE [LARGE SCALE GENOMIC DNA]</scope>
    <source>
        <strain evidence="1 2">CIP 101886</strain>
    </source>
</reference>
<dbReference type="Proteomes" id="UP000003604">
    <property type="component" value="Unassembled WGS sequence"/>
</dbReference>
<comment type="caution">
    <text evidence="1">The sequence shown here is derived from an EMBL/GenBank/DDBJ whole genome shotgun (WGS) entry which is preliminary data.</text>
</comment>
<proteinExistence type="predicted"/>
<organism evidence="1 2">
    <name type="scientific">Grimontia hollisae CIP 101886</name>
    <dbReference type="NCBI Taxonomy" id="675812"/>
    <lineage>
        <taxon>Bacteria</taxon>
        <taxon>Pseudomonadati</taxon>
        <taxon>Pseudomonadota</taxon>
        <taxon>Gammaproteobacteria</taxon>
        <taxon>Vibrionales</taxon>
        <taxon>Vibrionaceae</taxon>
        <taxon>Grimontia</taxon>
    </lineage>
</organism>
<accession>D0IA58</accession>
<keyword evidence="2" id="KW-1185">Reference proteome</keyword>
<gene>
    <name evidence="1" type="ORF">VHA_002633</name>
</gene>
<dbReference type="EMBL" id="ADAQ01000013">
    <property type="protein sequence ID" value="EEY70776.1"/>
    <property type="molecule type" value="Genomic_DNA"/>
</dbReference>
<evidence type="ECO:0000313" key="1">
    <source>
        <dbReference type="EMBL" id="EEY70776.1"/>
    </source>
</evidence>
<dbReference type="AlphaFoldDB" id="D0IA58"/>
<evidence type="ECO:0000313" key="2">
    <source>
        <dbReference type="Proteomes" id="UP000003604"/>
    </source>
</evidence>
<sequence length="37" mass="4185">MSPAQTWRDISGTCNVSDLSVPQAVEVFKQRIDTFRT</sequence>